<dbReference type="InterPro" id="IPR044996">
    <property type="entry name" value="COQ10-like"/>
</dbReference>
<comment type="caution">
    <text evidence="5">The sequence shown here is derived from an EMBL/GenBank/DDBJ whole genome shotgun (WGS) entry which is preliminary data.</text>
</comment>
<dbReference type="PANTHER" id="PTHR12901:SF14">
    <property type="entry name" value="COENZYME Q-BINDING PROTEIN COQ10 HOMOLOG, MITOCHONDRIAL"/>
    <property type="match status" value="1"/>
</dbReference>
<gene>
    <name evidence="5" type="ORF">fugu_015106</name>
</gene>
<dbReference type="PANTHER" id="PTHR12901">
    <property type="entry name" value="SPERM PROTEIN HOMOLOG"/>
    <property type="match status" value="1"/>
</dbReference>
<feature type="domain" description="Coenzyme Q-binding protein COQ10 START" evidence="4">
    <location>
        <begin position="82"/>
        <end position="209"/>
    </location>
</feature>
<keyword evidence="6" id="KW-1185">Reference proteome</keyword>
<dbReference type="GO" id="GO:0045333">
    <property type="term" value="P:cellular respiration"/>
    <property type="evidence" value="ECO:0007669"/>
    <property type="project" value="InterPro"/>
</dbReference>
<name>A0A4Z2BZS2_9TELE</name>
<evidence type="ECO:0000256" key="2">
    <source>
        <dbReference type="ARBA" id="ARBA00011814"/>
    </source>
</evidence>
<accession>A0A4Z2BZS2</accession>
<dbReference type="GO" id="GO:0048039">
    <property type="term" value="F:ubiquinone binding"/>
    <property type="evidence" value="ECO:0007669"/>
    <property type="project" value="InterPro"/>
</dbReference>
<dbReference type="AlphaFoldDB" id="A0A4Z2BZS2"/>
<evidence type="ECO:0000256" key="1">
    <source>
        <dbReference type="ARBA" id="ARBA00006885"/>
    </source>
</evidence>
<comment type="subunit">
    <text evidence="2">Interacts with coenzyme Q.</text>
</comment>
<dbReference type="Proteomes" id="UP000516260">
    <property type="component" value="Chromosome 16"/>
</dbReference>
<dbReference type="GO" id="GO:0005739">
    <property type="term" value="C:mitochondrion"/>
    <property type="evidence" value="ECO:0007669"/>
    <property type="project" value="TreeGrafter"/>
</dbReference>
<dbReference type="EMBL" id="SWLE01000008">
    <property type="protein sequence ID" value="TNM96950.1"/>
    <property type="molecule type" value="Genomic_DNA"/>
</dbReference>
<dbReference type="InterPro" id="IPR005031">
    <property type="entry name" value="COQ10_START"/>
</dbReference>
<organism evidence="5 6">
    <name type="scientific">Takifugu bimaculatus</name>
    <dbReference type="NCBI Taxonomy" id="433685"/>
    <lineage>
        <taxon>Eukaryota</taxon>
        <taxon>Metazoa</taxon>
        <taxon>Chordata</taxon>
        <taxon>Craniata</taxon>
        <taxon>Vertebrata</taxon>
        <taxon>Euteleostomi</taxon>
        <taxon>Actinopterygii</taxon>
        <taxon>Neopterygii</taxon>
        <taxon>Teleostei</taxon>
        <taxon>Neoteleostei</taxon>
        <taxon>Acanthomorphata</taxon>
        <taxon>Eupercaria</taxon>
        <taxon>Tetraodontiformes</taxon>
        <taxon>Tetradontoidea</taxon>
        <taxon>Tetraodontidae</taxon>
        <taxon>Takifugu</taxon>
    </lineage>
</organism>
<evidence type="ECO:0000256" key="3">
    <source>
        <dbReference type="ARBA" id="ARBA00024947"/>
    </source>
</evidence>
<comment type="similarity">
    <text evidence="1">Belongs to the COQ10 family.</text>
</comment>
<proteinExistence type="inferred from homology"/>
<reference evidence="5 6" key="1">
    <citation type="submission" date="2019-04" db="EMBL/GenBank/DDBJ databases">
        <title>The sequence and de novo assembly of Takifugu bimaculatus genome using PacBio and Hi-C technologies.</title>
        <authorList>
            <person name="Xu P."/>
            <person name="Liu B."/>
            <person name="Zhou Z."/>
        </authorList>
    </citation>
    <scope>NUCLEOTIDE SEQUENCE [LARGE SCALE GENOMIC DNA]</scope>
    <source>
        <strain evidence="5">TB-2018</strain>
        <tissue evidence="5">Muscle</tissue>
    </source>
</reference>
<comment type="function">
    <text evidence="3">Required for the function of coenzyme Q in the respiratory chain. May serve as a chaperone or may be involved in the transport of Q6 from its site of synthesis to the catalytic sites of the respiratory complexes.</text>
</comment>
<dbReference type="SUPFAM" id="SSF55961">
    <property type="entry name" value="Bet v1-like"/>
    <property type="match status" value="1"/>
</dbReference>
<dbReference type="InterPro" id="IPR023393">
    <property type="entry name" value="START-like_dom_sf"/>
</dbReference>
<protein>
    <recommendedName>
        <fullName evidence="4">Coenzyme Q-binding protein COQ10 START domain-containing protein</fullName>
    </recommendedName>
</protein>
<dbReference type="Gene3D" id="3.30.530.20">
    <property type="match status" value="1"/>
</dbReference>
<evidence type="ECO:0000313" key="6">
    <source>
        <dbReference type="Proteomes" id="UP000516260"/>
    </source>
</evidence>
<evidence type="ECO:0000313" key="5">
    <source>
        <dbReference type="EMBL" id="TNM96950.1"/>
    </source>
</evidence>
<dbReference type="CDD" id="cd07813">
    <property type="entry name" value="COQ10p_like"/>
    <property type="match status" value="1"/>
</dbReference>
<sequence length="227" mass="25965">MTKRTTPIFFRAMLEMSDTHSLKFLRGSTKRTSSRNLSSRGVLQTRRPDNIHPVSNPRRNFINLVAPITTRKVEYTESRILGYTPQQLYGVVANVDQYQHFVPWCAKSRAFKGESGDFQAELEIGFPPVVERYTSEVTVIPNHKIRAVCTDGSVFRHLETVWRFFPGASDLHPSCKVHFYVSFEFKSLLHCHLTSLFFDEVVKQMISAFDSRAAVLYGKQQGAVATR</sequence>
<evidence type="ECO:0000259" key="4">
    <source>
        <dbReference type="Pfam" id="PF03364"/>
    </source>
</evidence>
<dbReference type="Pfam" id="PF03364">
    <property type="entry name" value="Polyketide_cyc"/>
    <property type="match status" value="1"/>
</dbReference>